<name>A0A3B0LZ53_9GAMM</name>
<organism evidence="1">
    <name type="scientific">Arsenophonus endosymbiont of Trialeurodes vaporariorum</name>
    <dbReference type="NCBI Taxonomy" id="235567"/>
    <lineage>
        <taxon>Bacteria</taxon>
        <taxon>Pseudomonadati</taxon>
        <taxon>Pseudomonadota</taxon>
        <taxon>Gammaproteobacteria</taxon>
        <taxon>Enterobacterales</taxon>
        <taxon>Morganellaceae</taxon>
        <taxon>Arsenophonus</taxon>
    </lineage>
</organism>
<dbReference type="Pfam" id="PF04307">
    <property type="entry name" value="YdjM"/>
    <property type="match status" value="1"/>
</dbReference>
<dbReference type="PIRSF" id="PIRSF030780">
    <property type="entry name" value="Md_memb_hyd_prd"/>
    <property type="match status" value="1"/>
</dbReference>
<dbReference type="PANTHER" id="PTHR35531">
    <property type="entry name" value="INNER MEMBRANE PROTEIN YBCI-RELATED"/>
    <property type="match status" value="1"/>
</dbReference>
<dbReference type="NCBIfam" id="NF008651">
    <property type="entry name" value="PRK11648.1"/>
    <property type="match status" value="1"/>
</dbReference>
<accession>A0A3B0LZ53</accession>
<dbReference type="AlphaFoldDB" id="A0A3B0LZ53"/>
<protein>
    <submittedName>
        <fullName evidence="1">Inner membrane protein YdjM</fullName>
    </submittedName>
</protein>
<reference evidence="1" key="1">
    <citation type="submission" date="2018-04" db="EMBL/GenBank/DDBJ databases">
        <authorList>
            <person name="Go L.Y."/>
            <person name="Mitchell J.A."/>
        </authorList>
    </citation>
    <scope>NUCLEOTIDE SEQUENCE</scope>
    <source>
        <strain evidence="1">ARTV</strain>
    </source>
</reference>
<gene>
    <name evidence="1" type="primary">ydjM</name>
    <name evidence="1" type="ORF">ARTV_1000</name>
</gene>
<sequence length="197" mass="21998">MTATGHLFFSVSSLILVHKLAITPEFAHGDWLHLLAGALLGALLPDIDHPSSSLGRLFRFISVPICRLCGHRGFTHSLLAWLLIMLLSTQLPNSYWLSDALIQAFLLGYFSHLVGDMLTAKGIPFLWPAKISFCFPILGNNSNQRAEHSIAILLAICAILIPSNYQLPLRPLLQETKKNFITYVVNELNYLILLHSR</sequence>
<dbReference type="InterPro" id="IPR007404">
    <property type="entry name" value="YdjM-like"/>
</dbReference>
<proteinExistence type="predicted"/>
<dbReference type="EMBL" id="UFQR01000003">
    <property type="protein sequence ID" value="SSW95253.1"/>
    <property type="molecule type" value="Genomic_DNA"/>
</dbReference>
<dbReference type="PANTHER" id="PTHR35531:SF1">
    <property type="entry name" value="INNER MEMBRANE PROTEIN YBCI-RELATED"/>
    <property type="match status" value="1"/>
</dbReference>
<dbReference type="InterPro" id="IPR016956">
    <property type="entry name" value="YdjM"/>
</dbReference>
<evidence type="ECO:0000313" key="1">
    <source>
        <dbReference type="EMBL" id="SSW95253.1"/>
    </source>
</evidence>